<dbReference type="AlphaFoldDB" id="A0A9N9EM19"/>
<proteinExistence type="predicted"/>
<keyword evidence="2" id="KW-1185">Reference proteome</keyword>
<protein>
    <submittedName>
        <fullName evidence="1">1757_t:CDS:1</fullName>
    </submittedName>
</protein>
<sequence length="106" mass="12449">ASHFDHPSHEYFDHAQQVHGLIHKKLLQDHQVHLLAILENWPVEYTNLQVRNCHLLEPIFEDLLAFYSYRGLYCHWGYHSHWGLIVVIVTGGFVCTKKSTLEKCIN</sequence>
<dbReference type="EMBL" id="CAJVPY010007226">
    <property type="protein sequence ID" value="CAG8677164.1"/>
    <property type="molecule type" value="Genomic_DNA"/>
</dbReference>
<comment type="caution">
    <text evidence="1">The sequence shown here is derived from an EMBL/GenBank/DDBJ whole genome shotgun (WGS) entry which is preliminary data.</text>
</comment>
<dbReference type="Proteomes" id="UP000789405">
    <property type="component" value="Unassembled WGS sequence"/>
</dbReference>
<name>A0A9N9EM19_9GLOM</name>
<evidence type="ECO:0000313" key="1">
    <source>
        <dbReference type="EMBL" id="CAG8677164.1"/>
    </source>
</evidence>
<feature type="non-terminal residue" evidence="1">
    <location>
        <position position="1"/>
    </location>
</feature>
<accession>A0A9N9EM19</accession>
<organism evidence="1 2">
    <name type="scientific">Dentiscutata erythropus</name>
    <dbReference type="NCBI Taxonomy" id="1348616"/>
    <lineage>
        <taxon>Eukaryota</taxon>
        <taxon>Fungi</taxon>
        <taxon>Fungi incertae sedis</taxon>
        <taxon>Mucoromycota</taxon>
        <taxon>Glomeromycotina</taxon>
        <taxon>Glomeromycetes</taxon>
        <taxon>Diversisporales</taxon>
        <taxon>Gigasporaceae</taxon>
        <taxon>Dentiscutata</taxon>
    </lineage>
</organism>
<evidence type="ECO:0000313" key="2">
    <source>
        <dbReference type="Proteomes" id="UP000789405"/>
    </source>
</evidence>
<gene>
    <name evidence="1" type="ORF">DERYTH_LOCUS11579</name>
</gene>
<reference evidence="1" key="1">
    <citation type="submission" date="2021-06" db="EMBL/GenBank/DDBJ databases">
        <authorList>
            <person name="Kallberg Y."/>
            <person name="Tangrot J."/>
            <person name="Rosling A."/>
        </authorList>
    </citation>
    <scope>NUCLEOTIDE SEQUENCE</scope>
    <source>
        <strain evidence="1">MA453B</strain>
    </source>
</reference>